<reference evidence="3" key="1">
    <citation type="submission" date="2017-09" db="EMBL/GenBank/DDBJ databases">
        <title>Depth-based differentiation of microbial function through sediment-hosted aquifers and enrichment of novel symbionts in the deep terrestrial subsurface.</title>
        <authorList>
            <person name="Probst A.J."/>
            <person name="Ladd B."/>
            <person name="Jarett J.K."/>
            <person name="Geller-Mcgrath D.E."/>
            <person name="Sieber C.M.K."/>
            <person name="Emerson J.B."/>
            <person name="Anantharaman K."/>
            <person name="Thomas B.C."/>
            <person name="Malmstrom R."/>
            <person name="Stieglmeier M."/>
            <person name="Klingl A."/>
            <person name="Woyke T."/>
            <person name="Ryan C.M."/>
            <person name="Banfield J.F."/>
        </authorList>
    </citation>
    <scope>NUCLEOTIDE SEQUENCE [LARGE SCALE GENOMIC DNA]</scope>
</reference>
<gene>
    <name evidence="2" type="ORF">COV01_03275</name>
</gene>
<keyword evidence="1" id="KW-0472">Membrane</keyword>
<evidence type="ECO:0000256" key="1">
    <source>
        <dbReference type="SAM" id="Phobius"/>
    </source>
</evidence>
<dbReference type="EMBL" id="PFEQ01000013">
    <property type="protein sequence ID" value="PJE74094.1"/>
    <property type="molecule type" value="Genomic_DNA"/>
</dbReference>
<evidence type="ECO:0000313" key="3">
    <source>
        <dbReference type="Proteomes" id="UP000228700"/>
    </source>
</evidence>
<proteinExistence type="predicted"/>
<keyword evidence="1" id="KW-0812">Transmembrane</keyword>
<organism evidence="2 3">
    <name type="scientific">Candidatus Taylorbacteria bacterium CG10_big_fil_rev_8_21_14_0_10_41_48</name>
    <dbReference type="NCBI Taxonomy" id="1975024"/>
    <lineage>
        <taxon>Bacteria</taxon>
        <taxon>Candidatus Tayloriibacteriota</taxon>
    </lineage>
</organism>
<name>A0A2M8LBW3_9BACT</name>
<feature type="transmembrane region" description="Helical" evidence="1">
    <location>
        <begin position="30"/>
        <end position="49"/>
    </location>
</feature>
<dbReference type="Proteomes" id="UP000228700">
    <property type="component" value="Unassembled WGS sequence"/>
</dbReference>
<comment type="caution">
    <text evidence="2">The sequence shown here is derived from an EMBL/GenBank/DDBJ whole genome shotgun (WGS) entry which is preliminary data.</text>
</comment>
<evidence type="ECO:0000313" key="2">
    <source>
        <dbReference type="EMBL" id="PJE74094.1"/>
    </source>
</evidence>
<sequence>MIKDMDQRLSKKDERELQRHRAQFRSKVKIISWTFVIIAVVLVVTWTIASQPKISESEIVSRSGFHWHPELTIYVKGEKLEIPENIGIGTVHQPIHTHDDSDQGIVHMEFQGLVRNQDITLGQFFKNWGKDIRSFGVNMKMTINGEENTEYEKYIMGDRDKIELRYE</sequence>
<dbReference type="AlphaFoldDB" id="A0A2M8LBW3"/>
<keyword evidence="1" id="KW-1133">Transmembrane helix</keyword>
<protein>
    <submittedName>
        <fullName evidence="2">Uncharacterized protein</fullName>
    </submittedName>
</protein>
<accession>A0A2M8LBW3</accession>